<gene>
    <name evidence="1" type="ORF">S01H4_39571</name>
</gene>
<dbReference type="SUPFAM" id="SSF53649">
    <property type="entry name" value="Alkaline phosphatase-like"/>
    <property type="match status" value="1"/>
</dbReference>
<feature type="non-terminal residue" evidence="1">
    <location>
        <position position="1"/>
    </location>
</feature>
<organism evidence="1">
    <name type="scientific">marine sediment metagenome</name>
    <dbReference type="NCBI Taxonomy" id="412755"/>
    <lineage>
        <taxon>unclassified sequences</taxon>
        <taxon>metagenomes</taxon>
        <taxon>ecological metagenomes</taxon>
    </lineage>
</organism>
<dbReference type="AlphaFoldDB" id="X1DVT7"/>
<evidence type="ECO:0000313" key="1">
    <source>
        <dbReference type="EMBL" id="GAH00468.1"/>
    </source>
</evidence>
<sequence>FRVIDDQWNVRNIFKYRMIFPILLHYFPRFRKRIDSTFSTIVDVRATILEALGKNIDENISPHGKSLIPILKDEVKTIRDHILYGSFGDGVNLTTWDATYIRGFNPKKPICVYSSTFPMLMSPSIISGFTDLEYDKLEEMLGGVMNEIESGRYIRGVNIPQWRIPLPSDYLAGKGSARELKQCYLFDRIKDPNFQNNLTGTPEGEELEKKMMKKMKEVMEEEGCPPEQLVRLMLDSE</sequence>
<dbReference type="InterPro" id="IPR017850">
    <property type="entry name" value="Alkaline_phosphatase_core_sf"/>
</dbReference>
<dbReference type="EMBL" id="BART01021456">
    <property type="protein sequence ID" value="GAH00468.1"/>
    <property type="molecule type" value="Genomic_DNA"/>
</dbReference>
<accession>X1DVT7</accession>
<comment type="caution">
    <text evidence="1">The sequence shown here is derived from an EMBL/GenBank/DDBJ whole genome shotgun (WGS) entry which is preliminary data.</text>
</comment>
<name>X1DVT7_9ZZZZ</name>
<protein>
    <submittedName>
        <fullName evidence="1">Uncharacterized protein</fullName>
    </submittedName>
</protein>
<dbReference type="Gene3D" id="3.40.720.10">
    <property type="entry name" value="Alkaline Phosphatase, subunit A"/>
    <property type="match status" value="1"/>
</dbReference>
<proteinExistence type="predicted"/>
<reference evidence="1" key="1">
    <citation type="journal article" date="2014" name="Front. Microbiol.">
        <title>High frequency of phylogenetically diverse reductive dehalogenase-homologous genes in deep subseafloor sedimentary metagenomes.</title>
        <authorList>
            <person name="Kawai M."/>
            <person name="Futagami T."/>
            <person name="Toyoda A."/>
            <person name="Takaki Y."/>
            <person name="Nishi S."/>
            <person name="Hori S."/>
            <person name="Arai W."/>
            <person name="Tsubouchi T."/>
            <person name="Morono Y."/>
            <person name="Uchiyama I."/>
            <person name="Ito T."/>
            <person name="Fujiyama A."/>
            <person name="Inagaki F."/>
            <person name="Takami H."/>
        </authorList>
    </citation>
    <scope>NUCLEOTIDE SEQUENCE</scope>
    <source>
        <strain evidence="1">Expedition CK06-06</strain>
    </source>
</reference>